<dbReference type="PANTHER" id="PTHR10803">
    <property type="entry name" value="ARSENICAL PUMP-DRIVING ATPASE ARSENITE-TRANSLOCATING ATPASE"/>
    <property type="match status" value="1"/>
</dbReference>
<organism evidence="2">
    <name type="scientific">Gordonia sp. MP11Mi</name>
    <dbReference type="NCBI Taxonomy" id="3022769"/>
    <lineage>
        <taxon>Bacteria</taxon>
        <taxon>Bacillati</taxon>
        <taxon>Actinomycetota</taxon>
        <taxon>Actinomycetes</taxon>
        <taxon>Mycobacteriales</taxon>
        <taxon>Gordoniaceae</taxon>
        <taxon>Gordonia</taxon>
    </lineage>
</organism>
<dbReference type="Gene3D" id="3.40.50.300">
    <property type="entry name" value="P-loop containing nucleotide triphosphate hydrolases"/>
    <property type="match status" value="1"/>
</dbReference>
<dbReference type="RefSeq" id="WP_420712855.1">
    <property type="nucleotide sequence ID" value="NZ_CP128986.1"/>
</dbReference>
<dbReference type="InterPro" id="IPR027417">
    <property type="entry name" value="P-loop_NTPase"/>
</dbReference>
<dbReference type="PANTHER" id="PTHR10803:SF31">
    <property type="entry name" value="ATPASE RV3679-RELATED"/>
    <property type="match status" value="1"/>
</dbReference>
<reference evidence="2" key="1">
    <citation type="submission" date="2023-06" db="EMBL/GenBank/DDBJ databases">
        <title>Gordonia sp. nov. and Pseudochrobactrum sp. nov., two species isolated from the burying beetle Nicrophorus vespilloides.</title>
        <authorList>
            <person name="Poehlein A."/>
            <person name="Guzman J."/>
            <person name="Daniel R."/>
            <person name="Vilcinskas A."/>
        </authorList>
    </citation>
    <scope>NUCLEOTIDE SEQUENCE</scope>
    <source>
        <strain evidence="2">MP11Mi</strain>
    </source>
</reference>
<accession>A0AA97CUD2</accession>
<dbReference type="SUPFAM" id="SSF52540">
    <property type="entry name" value="P-loop containing nucleoside triphosphate hydrolases"/>
    <property type="match status" value="1"/>
</dbReference>
<dbReference type="AlphaFoldDB" id="A0AA97CUD2"/>
<dbReference type="GO" id="GO:0005524">
    <property type="term" value="F:ATP binding"/>
    <property type="evidence" value="ECO:0007669"/>
    <property type="project" value="InterPro"/>
</dbReference>
<feature type="domain" description="ArsA/GET3 Anion-transporting ATPase-like" evidence="1">
    <location>
        <begin position="25"/>
        <end position="185"/>
    </location>
</feature>
<dbReference type="InterPro" id="IPR025723">
    <property type="entry name" value="ArsA/GET3_ATPase-like"/>
</dbReference>
<dbReference type="Pfam" id="PF02374">
    <property type="entry name" value="ArsA_ATPase"/>
    <property type="match status" value="1"/>
</dbReference>
<sequence>MNGVVEKHVTDGPTRQWSDQARQARLHFVSGKGGTGKTTVAAALALTLASRGQRVLLVECEERQGIAQLFDTQPLPPVDTQVATLEGGGSVWALALQIEHALLEYLDMFYNLGFAGRAIKRVGAIDFVTTVAPGLRDVVITGKVKERVIALDKKGHRLYDSIVVDAPPTGRIGNFLDVTSAMRDLAKSGPIRKQSEGVATLLHSADTMVHLCTLLEAMPIQETVEAVDELRAKGLNIGSIIINRVETAHLPDDQLDAIAEGRIDADQVRSTLTDAGVAFTDDDLAGLLTESIDYASRVQAQQVAHAELDDVDAPQISLPTIDQGMDLGGVYELVDVLKKAGA</sequence>
<dbReference type="GO" id="GO:0016887">
    <property type="term" value="F:ATP hydrolysis activity"/>
    <property type="evidence" value="ECO:0007669"/>
    <property type="project" value="InterPro"/>
</dbReference>
<protein>
    <submittedName>
        <fullName evidence="2">ATPase</fullName>
    </submittedName>
</protein>
<evidence type="ECO:0000313" key="2">
    <source>
        <dbReference type="EMBL" id="WOC12591.1"/>
    </source>
</evidence>
<name>A0AA97CUD2_9ACTN</name>
<proteinExistence type="predicted"/>
<dbReference type="InterPro" id="IPR016300">
    <property type="entry name" value="ATPase_ArsA/GET3"/>
</dbReference>
<gene>
    <name evidence="2" type="ORF">MP11Mi_16810</name>
</gene>
<dbReference type="EMBL" id="CP128986">
    <property type="protein sequence ID" value="WOC12591.1"/>
    <property type="molecule type" value="Genomic_DNA"/>
</dbReference>
<evidence type="ECO:0000259" key="1">
    <source>
        <dbReference type="Pfam" id="PF02374"/>
    </source>
</evidence>